<feature type="non-terminal residue" evidence="1">
    <location>
        <position position="1"/>
    </location>
</feature>
<dbReference type="Proteomes" id="UP000078046">
    <property type="component" value="Unassembled WGS sequence"/>
</dbReference>
<comment type="caution">
    <text evidence="1">The sequence shown here is derived from an EMBL/GenBank/DDBJ whole genome shotgun (WGS) entry which is preliminary data.</text>
</comment>
<proteinExistence type="predicted"/>
<dbReference type="AlphaFoldDB" id="A0A177AVL1"/>
<gene>
    <name evidence="1" type="ORF">A3Q56_06220</name>
</gene>
<reference evidence="1 2" key="1">
    <citation type="submission" date="2016-04" db="EMBL/GenBank/DDBJ databases">
        <title>The genome of Intoshia linei affirms orthonectids as highly simplified spiralians.</title>
        <authorList>
            <person name="Mikhailov K.V."/>
            <person name="Slusarev G.S."/>
            <person name="Nikitin M.A."/>
            <person name="Logacheva M.D."/>
            <person name="Penin A."/>
            <person name="Aleoshin V."/>
            <person name="Panchin Y.V."/>
        </authorList>
    </citation>
    <scope>NUCLEOTIDE SEQUENCE [LARGE SCALE GENOMIC DNA]</scope>
    <source>
        <strain evidence="1">Intl2013</strain>
        <tissue evidence="1">Whole animal</tissue>
    </source>
</reference>
<name>A0A177AVL1_9BILA</name>
<sequence>KKDNTRQVIFGQLVKYPYFMKIIEKTCDNYIQHKFKSNSLNQSTFGLIEDKKTLFFIQLFVNLLRYTQGQKILAENFDSKMGNILRKLLVSSFDWNGAKNIVPNEIFINLLKSTSHVAQKMFLKLLNMDTIYKNLKLFKNHKNLNSMWYISKLLKEIKISNLNMKPLQIFKGIFYGKIDINLDQEYANILIILQTVFDLTESQEKYIDKEKYHQTLFNYMYLSFKLLKAPVSCYIVQYNQKQLVERLLNILCNDKIFSTNSHAKLYILKLISKNIGIVRYLMKGSHPGIFNDYINMLIENDENVLSNSHMFLLSNDYLKLLSENEVFQKNIIKFNNLLEPQIDDPNNKPQYSRFQFPLSNLNYKILSNFLKRFSSHATIKYLISANEMSFLNFINKNIQMDEIEHISKLYNIENTNSLVLEIINLMTDDLDCMFLLNEHLKIQQVFTHSNFYQLYSKTVNCISVIIEKILLKFRNAVNVCKNQNVQDLDMYQLYSKKMDKDLIILEKIFGYKKDSCHIEYNKLLLEIVKNTHQIVHQNIEHDLKGHLISNSMNIKNFNLQYTYSFNDNEKHEYVIRTGQVLRLLKTEQHLINVKKLNYIIEVTEKKSNKSCEWFIYTLFIMCKGNTDEILHCFENTSRNIRYGDMENNLKIINIIEFILSLELEEIYTALKANNLTVYQVSLIK</sequence>
<dbReference type="EMBL" id="LWCA01001051">
    <property type="protein sequence ID" value="OAF66058.1"/>
    <property type="molecule type" value="Genomic_DNA"/>
</dbReference>
<keyword evidence="2" id="KW-1185">Reference proteome</keyword>
<accession>A0A177AVL1</accession>
<evidence type="ECO:0000313" key="2">
    <source>
        <dbReference type="Proteomes" id="UP000078046"/>
    </source>
</evidence>
<evidence type="ECO:0000313" key="1">
    <source>
        <dbReference type="EMBL" id="OAF66058.1"/>
    </source>
</evidence>
<protein>
    <submittedName>
        <fullName evidence="1">Uncharacterized protein</fullName>
    </submittedName>
</protein>
<organism evidence="1 2">
    <name type="scientific">Intoshia linei</name>
    <dbReference type="NCBI Taxonomy" id="1819745"/>
    <lineage>
        <taxon>Eukaryota</taxon>
        <taxon>Metazoa</taxon>
        <taxon>Spiralia</taxon>
        <taxon>Lophotrochozoa</taxon>
        <taxon>Mesozoa</taxon>
        <taxon>Orthonectida</taxon>
        <taxon>Rhopaluridae</taxon>
        <taxon>Intoshia</taxon>
    </lineage>
</organism>